<dbReference type="SUPFAM" id="SSF53056">
    <property type="entry name" value="beta-carbonic anhydrase, cab"/>
    <property type="match status" value="1"/>
</dbReference>
<keyword evidence="4 7" id="KW-0862">Zinc</keyword>
<dbReference type="GO" id="GO:0008270">
    <property type="term" value="F:zinc ion binding"/>
    <property type="evidence" value="ECO:0007669"/>
    <property type="project" value="UniProtKB-UniRule"/>
</dbReference>
<dbReference type="PANTHER" id="PTHR11002:SF76">
    <property type="entry name" value="CARBONIC ANHYDRASE"/>
    <property type="match status" value="1"/>
</dbReference>
<gene>
    <name evidence="9" type="ORF">LTR36_002406</name>
</gene>
<evidence type="ECO:0000256" key="3">
    <source>
        <dbReference type="ARBA" id="ARBA00022723"/>
    </source>
</evidence>
<evidence type="ECO:0000256" key="5">
    <source>
        <dbReference type="ARBA" id="ARBA00023239"/>
    </source>
</evidence>
<dbReference type="GO" id="GO:0005737">
    <property type="term" value="C:cytoplasm"/>
    <property type="evidence" value="ECO:0007669"/>
    <property type="project" value="TreeGrafter"/>
</dbReference>
<dbReference type="PROSITE" id="PS00705">
    <property type="entry name" value="PROK_CO2_ANHYDRASE_2"/>
    <property type="match status" value="1"/>
</dbReference>
<dbReference type="InterPro" id="IPR036874">
    <property type="entry name" value="Carbonic_anhydrase_sf"/>
</dbReference>
<dbReference type="CDD" id="cd00883">
    <property type="entry name" value="beta_CA_cladeA"/>
    <property type="match status" value="1"/>
</dbReference>
<dbReference type="SMART" id="SM00947">
    <property type="entry name" value="Pro_CA"/>
    <property type="match status" value="1"/>
</dbReference>
<proteinExistence type="inferred from homology"/>
<evidence type="ECO:0000313" key="10">
    <source>
        <dbReference type="Proteomes" id="UP001324427"/>
    </source>
</evidence>
<evidence type="ECO:0000256" key="2">
    <source>
        <dbReference type="ARBA" id="ARBA00012925"/>
    </source>
</evidence>
<reference evidence="9 10" key="1">
    <citation type="submission" date="2021-11" db="EMBL/GenBank/DDBJ databases">
        <title>Black yeast isolated from Biological Soil Crust.</title>
        <authorList>
            <person name="Kurbessoian T."/>
        </authorList>
    </citation>
    <scope>NUCLEOTIDE SEQUENCE [LARGE SCALE GENOMIC DNA]</scope>
    <source>
        <strain evidence="9 10">CCFEE 5522</strain>
    </source>
</reference>
<feature type="binding site" evidence="7">
    <location>
        <position position="138"/>
    </location>
    <ligand>
        <name>Zn(2+)</name>
        <dbReference type="ChEBI" id="CHEBI:29105"/>
    </ligand>
</feature>
<comment type="cofactor">
    <cofactor evidence="7">
        <name>Zn(2+)</name>
        <dbReference type="ChEBI" id="CHEBI:29105"/>
    </cofactor>
    <text evidence="7">Binds 1 zinc ion per subunit.</text>
</comment>
<keyword evidence="3 7" id="KW-0479">Metal-binding</keyword>
<keyword evidence="5 8" id="KW-0456">Lyase</keyword>
<organism evidence="9 10">
    <name type="scientific">Oleoguttula mirabilis</name>
    <dbReference type="NCBI Taxonomy" id="1507867"/>
    <lineage>
        <taxon>Eukaryota</taxon>
        <taxon>Fungi</taxon>
        <taxon>Dikarya</taxon>
        <taxon>Ascomycota</taxon>
        <taxon>Pezizomycotina</taxon>
        <taxon>Dothideomycetes</taxon>
        <taxon>Dothideomycetidae</taxon>
        <taxon>Mycosphaerellales</taxon>
        <taxon>Teratosphaeriaceae</taxon>
        <taxon>Oleoguttula</taxon>
    </lineage>
</organism>
<evidence type="ECO:0000256" key="1">
    <source>
        <dbReference type="ARBA" id="ARBA00006217"/>
    </source>
</evidence>
<feature type="binding site" evidence="7">
    <location>
        <position position="135"/>
    </location>
    <ligand>
        <name>Zn(2+)</name>
        <dbReference type="ChEBI" id="CHEBI:29105"/>
    </ligand>
</feature>
<comment type="catalytic activity">
    <reaction evidence="6 8">
        <text>hydrogencarbonate + H(+) = CO2 + H2O</text>
        <dbReference type="Rhea" id="RHEA:10748"/>
        <dbReference type="ChEBI" id="CHEBI:15377"/>
        <dbReference type="ChEBI" id="CHEBI:15378"/>
        <dbReference type="ChEBI" id="CHEBI:16526"/>
        <dbReference type="ChEBI" id="CHEBI:17544"/>
        <dbReference type="EC" id="4.2.1.1"/>
    </reaction>
</comment>
<evidence type="ECO:0000313" key="9">
    <source>
        <dbReference type="EMBL" id="KAK4545842.1"/>
    </source>
</evidence>
<keyword evidence="10" id="KW-1185">Reference proteome</keyword>
<protein>
    <recommendedName>
        <fullName evidence="2 8">Carbonic anhydrase</fullName>
        <ecNumber evidence="2 8">4.2.1.1</ecNumber>
    </recommendedName>
    <alternativeName>
        <fullName evidence="8">Carbonate dehydratase</fullName>
    </alternativeName>
</protein>
<name>A0AAV9JLF7_9PEZI</name>
<dbReference type="EC" id="4.2.1.1" evidence="2 8"/>
<comment type="similarity">
    <text evidence="1 8">Belongs to the beta-class carbonic anhydrase family.</text>
</comment>
<comment type="caution">
    <text evidence="9">The sequence shown here is derived from an EMBL/GenBank/DDBJ whole genome shotgun (WGS) entry which is preliminary data.</text>
</comment>
<dbReference type="GO" id="GO:0071244">
    <property type="term" value="P:cellular response to carbon dioxide"/>
    <property type="evidence" value="ECO:0007669"/>
    <property type="project" value="TreeGrafter"/>
</dbReference>
<dbReference type="InterPro" id="IPR015892">
    <property type="entry name" value="Carbonic_anhydrase_CS"/>
</dbReference>
<dbReference type="AlphaFoldDB" id="A0AAV9JLF7"/>
<dbReference type="GO" id="GO:0034599">
    <property type="term" value="P:cellular response to oxidative stress"/>
    <property type="evidence" value="ECO:0007669"/>
    <property type="project" value="TreeGrafter"/>
</dbReference>
<dbReference type="EMBL" id="JAVFHQ010000017">
    <property type="protein sequence ID" value="KAK4545842.1"/>
    <property type="molecule type" value="Genomic_DNA"/>
</dbReference>
<evidence type="ECO:0000256" key="8">
    <source>
        <dbReference type="RuleBase" id="RU003956"/>
    </source>
</evidence>
<dbReference type="Pfam" id="PF00484">
    <property type="entry name" value="Pro_CA"/>
    <property type="match status" value="1"/>
</dbReference>
<evidence type="ECO:0000256" key="4">
    <source>
        <dbReference type="ARBA" id="ARBA00022833"/>
    </source>
</evidence>
<comment type="function">
    <text evidence="8">Reversible hydration of carbon dioxide.</text>
</comment>
<dbReference type="Gene3D" id="3.40.1050.10">
    <property type="entry name" value="Carbonic anhydrase"/>
    <property type="match status" value="1"/>
</dbReference>
<dbReference type="GO" id="GO:0015976">
    <property type="term" value="P:carbon utilization"/>
    <property type="evidence" value="ECO:0007669"/>
    <property type="project" value="InterPro"/>
</dbReference>
<evidence type="ECO:0000256" key="7">
    <source>
        <dbReference type="PIRSR" id="PIRSR601765-1"/>
    </source>
</evidence>
<dbReference type="Proteomes" id="UP001324427">
    <property type="component" value="Unassembled WGS sequence"/>
</dbReference>
<sequence>MKRALSIEPEATSTEQALKKARAEAEAEHMAGKAEATDSAFKVALNANQRWASELQNHDSSFFPTSAKGQAPSILWLGCSDSRLPETTILGLQPGDVFSHRNIANIVSPTDISVLSVIEFAVFHLKVKHILVCGHTSCGGVAATLANGNLGVLDIWLQPMRALREKHAAELEKLEGNEKATFLTRLNVHCSVGVLRGIPTVIEAMQERGMTVHGLIYHLDSGKLEEVDCDEPEDIRKTREAVFARK</sequence>
<evidence type="ECO:0000256" key="6">
    <source>
        <dbReference type="ARBA" id="ARBA00048348"/>
    </source>
</evidence>
<feature type="binding site" evidence="7">
    <location>
        <position position="81"/>
    </location>
    <ligand>
        <name>Zn(2+)</name>
        <dbReference type="ChEBI" id="CHEBI:29105"/>
    </ligand>
</feature>
<accession>A0AAV9JLF7</accession>
<feature type="binding site" evidence="7">
    <location>
        <position position="79"/>
    </location>
    <ligand>
        <name>Zn(2+)</name>
        <dbReference type="ChEBI" id="CHEBI:29105"/>
    </ligand>
</feature>
<dbReference type="PANTHER" id="PTHR11002">
    <property type="entry name" value="CARBONIC ANHYDRASE"/>
    <property type="match status" value="1"/>
</dbReference>
<dbReference type="GO" id="GO:0004089">
    <property type="term" value="F:carbonate dehydratase activity"/>
    <property type="evidence" value="ECO:0007669"/>
    <property type="project" value="UniProtKB-UniRule"/>
</dbReference>
<dbReference type="InterPro" id="IPR001765">
    <property type="entry name" value="Carbonic_anhydrase"/>
</dbReference>